<dbReference type="HOGENOM" id="CLU_015869_1_1_0"/>
<dbReference type="eggNOG" id="COG0285">
    <property type="taxonomic scope" value="Bacteria"/>
</dbReference>
<reference evidence="14 15" key="2">
    <citation type="journal article" date="2011" name="Stand. Genomic Sci.">
        <title>Complete genome sequence of Truepera radiovictrix type strain (RQ-24).</title>
        <authorList>
            <person name="Ivanova N."/>
            <person name="Rohde C."/>
            <person name="Munk C."/>
            <person name="Nolan M."/>
            <person name="Lucas S."/>
            <person name="Del Rio T.G."/>
            <person name="Tice H."/>
            <person name="Deshpande S."/>
            <person name="Cheng J.F."/>
            <person name="Tapia R."/>
            <person name="Han C."/>
            <person name="Goodwin L."/>
            <person name="Pitluck S."/>
            <person name="Liolios K."/>
            <person name="Mavromatis K."/>
            <person name="Mikhailova N."/>
            <person name="Pati A."/>
            <person name="Chen A."/>
            <person name="Palaniappan K."/>
            <person name="Land M."/>
            <person name="Hauser L."/>
            <person name="Chang Y.J."/>
            <person name="Jeffries C.D."/>
            <person name="Brambilla E."/>
            <person name="Rohde M."/>
            <person name="Goker M."/>
            <person name="Tindall B.J."/>
            <person name="Woyke T."/>
            <person name="Bristow J."/>
            <person name="Eisen J.A."/>
            <person name="Markowitz V."/>
            <person name="Hugenholtz P."/>
            <person name="Kyrpides N.C."/>
            <person name="Klenk H.P."/>
            <person name="Lapidus A."/>
        </authorList>
    </citation>
    <scope>NUCLEOTIDE SEQUENCE [LARGE SCALE GENOMIC DNA]</scope>
    <source>
        <strain evidence="15">DSM 17093 / CIP 108686 / LMG 22925 / RQ-24</strain>
    </source>
</reference>
<dbReference type="GO" id="GO:0005524">
    <property type="term" value="F:ATP binding"/>
    <property type="evidence" value="ECO:0007669"/>
    <property type="project" value="UniProtKB-KW"/>
</dbReference>
<evidence type="ECO:0000256" key="1">
    <source>
        <dbReference type="ARBA" id="ARBA00001946"/>
    </source>
</evidence>
<evidence type="ECO:0000256" key="6">
    <source>
        <dbReference type="ARBA" id="ARBA00022741"/>
    </source>
</evidence>
<evidence type="ECO:0000256" key="8">
    <source>
        <dbReference type="ARBA" id="ARBA00022842"/>
    </source>
</evidence>
<dbReference type="InterPro" id="IPR018109">
    <property type="entry name" value="Folylpolyglutamate_synth_CS"/>
</dbReference>
<evidence type="ECO:0000259" key="13">
    <source>
        <dbReference type="Pfam" id="PF08245"/>
    </source>
</evidence>
<keyword evidence="8" id="KW-0460">Magnesium</keyword>
<evidence type="ECO:0000256" key="10">
    <source>
        <dbReference type="ARBA" id="ARBA00047493"/>
    </source>
</evidence>
<evidence type="ECO:0000256" key="5">
    <source>
        <dbReference type="ARBA" id="ARBA00022723"/>
    </source>
</evidence>
<dbReference type="PROSITE" id="PS01011">
    <property type="entry name" value="FOLYLPOLYGLU_SYNT_1"/>
    <property type="match status" value="1"/>
</dbReference>
<evidence type="ECO:0000259" key="12">
    <source>
        <dbReference type="Pfam" id="PF02875"/>
    </source>
</evidence>
<dbReference type="PANTHER" id="PTHR11136:SF0">
    <property type="entry name" value="DIHYDROFOLATE SYNTHETASE-RELATED"/>
    <property type="match status" value="1"/>
</dbReference>
<dbReference type="SUPFAM" id="SSF53244">
    <property type="entry name" value="MurD-like peptide ligases, peptide-binding domain"/>
    <property type="match status" value="1"/>
</dbReference>
<feature type="domain" description="Mur ligase central" evidence="13">
    <location>
        <begin position="50"/>
        <end position="269"/>
    </location>
</feature>
<dbReference type="InterPro" id="IPR001645">
    <property type="entry name" value="Folylpolyglutamate_synth"/>
</dbReference>
<dbReference type="PANTHER" id="PTHR11136">
    <property type="entry name" value="FOLYLPOLYGLUTAMATE SYNTHASE-RELATED"/>
    <property type="match status" value="1"/>
</dbReference>
<dbReference type="Pfam" id="PF02875">
    <property type="entry name" value="Mur_ligase_C"/>
    <property type="match status" value="1"/>
</dbReference>
<dbReference type="RefSeq" id="WP_013177952.1">
    <property type="nucleotide sequence ID" value="NC_014221.1"/>
</dbReference>
<dbReference type="InterPro" id="IPR036565">
    <property type="entry name" value="Mur-like_cat_sf"/>
</dbReference>
<feature type="domain" description="Mur ligase C-terminal" evidence="12">
    <location>
        <begin position="290"/>
        <end position="410"/>
    </location>
</feature>
<evidence type="ECO:0000256" key="11">
    <source>
        <dbReference type="PIRNR" id="PIRNR001563"/>
    </source>
</evidence>
<evidence type="ECO:0000313" key="15">
    <source>
        <dbReference type="Proteomes" id="UP000000379"/>
    </source>
</evidence>
<organism evidence="14 15">
    <name type="scientific">Truepera radiovictrix (strain DSM 17093 / CIP 108686 / LMG 22925 / RQ-24)</name>
    <dbReference type="NCBI Taxonomy" id="649638"/>
    <lineage>
        <taxon>Bacteria</taxon>
        <taxon>Thermotogati</taxon>
        <taxon>Deinococcota</taxon>
        <taxon>Deinococci</taxon>
        <taxon>Trueperales</taxon>
        <taxon>Trueperaceae</taxon>
        <taxon>Truepera</taxon>
    </lineage>
</organism>
<comment type="cofactor">
    <cofactor evidence="1">
        <name>Mg(2+)</name>
        <dbReference type="ChEBI" id="CHEBI:18420"/>
    </cofactor>
</comment>
<name>D7CXI2_TRURR</name>
<dbReference type="PIRSF" id="PIRSF001563">
    <property type="entry name" value="Folylpolyglu_synth"/>
    <property type="match status" value="1"/>
</dbReference>
<keyword evidence="6 11" id="KW-0547">Nucleotide-binding</keyword>
<dbReference type="SUPFAM" id="SSF53623">
    <property type="entry name" value="MurD-like peptide ligases, catalytic domain"/>
    <property type="match status" value="1"/>
</dbReference>
<protein>
    <recommendedName>
        <fullName evidence="3">tetrahydrofolate synthase</fullName>
        <ecNumber evidence="3">6.3.2.17</ecNumber>
    </recommendedName>
    <alternativeName>
        <fullName evidence="9">Tetrahydrofolylpolyglutamate synthase</fullName>
    </alternativeName>
</protein>
<evidence type="ECO:0000256" key="3">
    <source>
        <dbReference type="ARBA" id="ARBA00013025"/>
    </source>
</evidence>
<dbReference type="InterPro" id="IPR013221">
    <property type="entry name" value="Mur_ligase_cen"/>
</dbReference>
<dbReference type="GO" id="GO:0046872">
    <property type="term" value="F:metal ion binding"/>
    <property type="evidence" value="ECO:0007669"/>
    <property type="project" value="UniProtKB-KW"/>
</dbReference>
<dbReference type="KEGG" id="tra:Trad_1462"/>
<dbReference type="GO" id="GO:0004326">
    <property type="term" value="F:tetrahydrofolylpolyglutamate synthase activity"/>
    <property type="evidence" value="ECO:0007669"/>
    <property type="project" value="UniProtKB-EC"/>
</dbReference>
<accession>D7CXI2</accession>
<dbReference type="FunFam" id="3.40.1190.10:FF:000011">
    <property type="entry name" value="Folylpolyglutamate synthase/dihydrofolate synthase"/>
    <property type="match status" value="1"/>
</dbReference>
<dbReference type="Gene3D" id="3.90.190.20">
    <property type="entry name" value="Mur ligase, C-terminal domain"/>
    <property type="match status" value="1"/>
</dbReference>
<dbReference type="GO" id="GO:0008841">
    <property type="term" value="F:dihydrofolate synthase activity"/>
    <property type="evidence" value="ECO:0007669"/>
    <property type="project" value="TreeGrafter"/>
</dbReference>
<evidence type="ECO:0000313" key="14">
    <source>
        <dbReference type="EMBL" id="ADI14584.1"/>
    </source>
</evidence>
<dbReference type="AlphaFoldDB" id="D7CXI2"/>
<comment type="catalytic activity">
    <reaction evidence="10">
        <text>(6S)-5,6,7,8-tetrahydrofolyl-(gamma-L-Glu)(n) + L-glutamate + ATP = (6S)-5,6,7,8-tetrahydrofolyl-(gamma-L-Glu)(n+1) + ADP + phosphate + H(+)</text>
        <dbReference type="Rhea" id="RHEA:10580"/>
        <dbReference type="Rhea" id="RHEA-COMP:14738"/>
        <dbReference type="Rhea" id="RHEA-COMP:14740"/>
        <dbReference type="ChEBI" id="CHEBI:15378"/>
        <dbReference type="ChEBI" id="CHEBI:29985"/>
        <dbReference type="ChEBI" id="CHEBI:30616"/>
        <dbReference type="ChEBI" id="CHEBI:43474"/>
        <dbReference type="ChEBI" id="CHEBI:141005"/>
        <dbReference type="ChEBI" id="CHEBI:456216"/>
        <dbReference type="EC" id="6.3.2.17"/>
    </reaction>
</comment>
<gene>
    <name evidence="14" type="ordered locus">Trad_1462</name>
</gene>
<proteinExistence type="inferred from homology"/>
<dbReference type="InterPro" id="IPR004101">
    <property type="entry name" value="Mur_ligase_C"/>
</dbReference>
<reference evidence="15" key="1">
    <citation type="submission" date="2010-05" db="EMBL/GenBank/DDBJ databases">
        <title>The complete genome of Truepera radiovictris DSM 17093.</title>
        <authorList>
            <consortium name="US DOE Joint Genome Institute (JGI-PGF)"/>
            <person name="Lucas S."/>
            <person name="Copeland A."/>
            <person name="Lapidus A."/>
            <person name="Glavina del Rio T."/>
            <person name="Dalin E."/>
            <person name="Tice H."/>
            <person name="Bruce D."/>
            <person name="Goodwin L."/>
            <person name="Pitluck S."/>
            <person name="Kyrpides N."/>
            <person name="Mavromatis K."/>
            <person name="Ovchinnikova G."/>
            <person name="Munk A.C."/>
            <person name="Detter J.C."/>
            <person name="Han C."/>
            <person name="Tapia R."/>
            <person name="Land M."/>
            <person name="Hauser L."/>
            <person name="Markowitz V."/>
            <person name="Cheng J.-F."/>
            <person name="Hugenholtz P."/>
            <person name="Woyke T."/>
            <person name="Wu D."/>
            <person name="Tindall B."/>
            <person name="Pomrenke H.G."/>
            <person name="Brambilla E."/>
            <person name="Klenk H.-P."/>
            <person name="Eisen J.A."/>
        </authorList>
    </citation>
    <scope>NUCLEOTIDE SEQUENCE [LARGE SCALE GENOMIC DNA]</scope>
    <source>
        <strain evidence="15">DSM 17093 / CIP 108686 / LMG 22925 / RQ-24</strain>
    </source>
</reference>
<dbReference type="STRING" id="649638.Trad_1462"/>
<keyword evidence="5" id="KW-0479">Metal-binding</keyword>
<keyword evidence="15" id="KW-1185">Reference proteome</keyword>
<dbReference type="NCBIfam" id="TIGR01499">
    <property type="entry name" value="folC"/>
    <property type="match status" value="1"/>
</dbReference>
<evidence type="ECO:0000256" key="7">
    <source>
        <dbReference type="ARBA" id="ARBA00022840"/>
    </source>
</evidence>
<dbReference type="EMBL" id="CP002049">
    <property type="protein sequence ID" value="ADI14584.1"/>
    <property type="molecule type" value="Genomic_DNA"/>
</dbReference>
<dbReference type="Pfam" id="PF08245">
    <property type="entry name" value="Mur_ligase_M"/>
    <property type="match status" value="1"/>
</dbReference>
<evidence type="ECO:0000256" key="9">
    <source>
        <dbReference type="ARBA" id="ARBA00030592"/>
    </source>
</evidence>
<dbReference type="GO" id="GO:0005737">
    <property type="term" value="C:cytoplasm"/>
    <property type="evidence" value="ECO:0007669"/>
    <property type="project" value="TreeGrafter"/>
</dbReference>
<evidence type="ECO:0000256" key="4">
    <source>
        <dbReference type="ARBA" id="ARBA00022598"/>
    </source>
</evidence>
<dbReference type="OrthoDB" id="9809356at2"/>
<dbReference type="Proteomes" id="UP000000379">
    <property type="component" value="Chromosome"/>
</dbReference>
<evidence type="ECO:0000256" key="2">
    <source>
        <dbReference type="ARBA" id="ARBA00008276"/>
    </source>
</evidence>
<keyword evidence="4 11" id="KW-0436">Ligase</keyword>
<sequence length="433" mass="44967">MRASKDPELQGALDWLFARQRFGVQLGLERMRALLAALDHPEGAFESLLVGGTNGKGSVTSTLASILHAAGRPVGRFTSPHLTHFRERFTLAGEPVGEAPLLRALKDVRPHAERLGATFFEITTAVALLLFARAGVTVAVMEVGLGGRLDATNALSPRLSVITGVALDHTEVLGGTVAEIAIEKAGILRPGRLALTGAAGEALAVIAREAARLGAPLWRLGHEISVTARDEGWRGSSLTVGTPAGALAVRTPLIGAHQVPNTALAVAAARALEVPDAAIVRGVAGVRWPGRLEPVPYRGRTVLLDGAHNPAAAAALAATLERLGVAPALLVFGTSADKDAREMVRALAGSVRATIATRARLSPRSSPPETLAALWRDAARPAQVAPTPEAALALALESSQPGETVVVAGSLYLVGEVRPLLVGEAGEGWERLQ</sequence>
<dbReference type="InterPro" id="IPR036615">
    <property type="entry name" value="Mur_ligase_C_dom_sf"/>
</dbReference>
<dbReference type="EC" id="6.3.2.17" evidence="3"/>
<comment type="similarity">
    <text evidence="2 11">Belongs to the folylpolyglutamate synthase family.</text>
</comment>
<dbReference type="Gene3D" id="3.40.1190.10">
    <property type="entry name" value="Mur-like, catalytic domain"/>
    <property type="match status" value="1"/>
</dbReference>
<keyword evidence="7 11" id="KW-0067">ATP-binding</keyword>